<sequence length="140" mass="15380">MAPLLVVTLATLIAFSLSVAVHTSCSILDPIDDDINDVASYGLWKAKMLRLFGDSHDDDTCCYSTFRVPYFDAQAPLVVARVAAVIATSLGGVWFLVTVKISVKRYLAINDNNTEQQEDGRCTEKLFIRFAFVLALTAIT</sequence>
<keyword evidence="1" id="KW-0472">Membrane</keyword>
<dbReference type="AlphaFoldDB" id="A0A9K3M0J2"/>
<keyword evidence="4" id="KW-1185">Reference proteome</keyword>
<reference evidence="3" key="1">
    <citation type="journal article" date="2021" name="Sci. Rep.">
        <title>Diploid genomic architecture of Nitzschia inconspicua, an elite biomass production diatom.</title>
        <authorList>
            <person name="Oliver A."/>
            <person name="Podell S."/>
            <person name="Pinowska A."/>
            <person name="Traller J.C."/>
            <person name="Smith S.R."/>
            <person name="McClure R."/>
            <person name="Beliaev A."/>
            <person name="Bohutskyi P."/>
            <person name="Hill E.A."/>
            <person name="Rabines A."/>
            <person name="Zheng H."/>
            <person name="Allen L.Z."/>
            <person name="Kuo A."/>
            <person name="Grigoriev I.V."/>
            <person name="Allen A.E."/>
            <person name="Hazlebeck D."/>
            <person name="Allen E.E."/>
        </authorList>
    </citation>
    <scope>NUCLEOTIDE SEQUENCE</scope>
    <source>
        <strain evidence="3">Hildebrandi</strain>
    </source>
</reference>
<dbReference type="Proteomes" id="UP000693970">
    <property type="component" value="Unassembled WGS sequence"/>
</dbReference>
<keyword evidence="1" id="KW-0812">Transmembrane</keyword>
<evidence type="ECO:0000313" key="4">
    <source>
        <dbReference type="Proteomes" id="UP000693970"/>
    </source>
</evidence>
<evidence type="ECO:0000313" key="3">
    <source>
        <dbReference type="EMBL" id="KAG7370641.1"/>
    </source>
</evidence>
<organism evidence="3 4">
    <name type="scientific">Nitzschia inconspicua</name>
    <dbReference type="NCBI Taxonomy" id="303405"/>
    <lineage>
        <taxon>Eukaryota</taxon>
        <taxon>Sar</taxon>
        <taxon>Stramenopiles</taxon>
        <taxon>Ochrophyta</taxon>
        <taxon>Bacillariophyta</taxon>
        <taxon>Bacillariophyceae</taxon>
        <taxon>Bacillariophycidae</taxon>
        <taxon>Bacillariales</taxon>
        <taxon>Bacillariaceae</taxon>
        <taxon>Nitzschia</taxon>
    </lineage>
</organism>
<name>A0A9K3M0J2_9STRA</name>
<keyword evidence="2" id="KW-0732">Signal</keyword>
<comment type="caution">
    <text evidence="3">The sequence shown here is derived from an EMBL/GenBank/DDBJ whole genome shotgun (WGS) entry which is preliminary data.</text>
</comment>
<reference evidence="3" key="2">
    <citation type="submission" date="2021-04" db="EMBL/GenBank/DDBJ databases">
        <authorList>
            <person name="Podell S."/>
        </authorList>
    </citation>
    <scope>NUCLEOTIDE SEQUENCE</scope>
    <source>
        <strain evidence="3">Hildebrandi</strain>
    </source>
</reference>
<proteinExistence type="predicted"/>
<feature type="signal peptide" evidence="2">
    <location>
        <begin position="1"/>
        <end position="18"/>
    </location>
</feature>
<evidence type="ECO:0000256" key="1">
    <source>
        <dbReference type="SAM" id="Phobius"/>
    </source>
</evidence>
<gene>
    <name evidence="3" type="ORF">IV203_019211</name>
</gene>
<accession>A0A9K3M0J2</accession>
<feature type="chain" id="PRO_5039889593" evidence="2">
    <location>
        <begin position="19"/>
        <end position="140"/>
    </location>
</feature>
<protein>
    <submittedName>
        <fullName evidence="3">Uncharacterized protein</fullName>
    </submittedName>
</protein>
<keyword evidence="1" id="KW-1133">Transmembrane helix</keyword>
<feature type="transmembrane region" description="Helical" evidence="1">
    <location>
        <begin position="78"/>
        <end position="97"/>
    </location>
</feature>
<dbReference type="EMBL" id="JAGRRH010000004">
    <property type="protein sequence ID" value="KAG7370641.1"/>
    <property type="molecule type" value="Genomic_DNA"/>
</dbReference>
<evidence type="ECO:0000256" key="2">
    <source>
        <dbReference type="SAM" id="SignalP"/>
    </source>
</evidence>